<dbReference type="RefSeq" id="WP_072832372.1">
    <property type="nucleotide sequence ID" value="NZ_FQXP01000010.1"/>
</dbReference>
<dbReference type="Proteomes" id="UP000184526">
    <property type="component" value="Unassembled WGS sequence"/>
</dbReference>
<dbReference type="SUPFAM" id="SSF55186">
    <property type="entry name" value="ThrRS/AlaRS common domain"/>
    <property type="match status" value="1"/>
</dbReference>
<dbReference type="InterPro" id="IPR018163">
    <property type="entry name" value="Thr/Ala-tRNA-synth_IIc_edit"/>
</dbReference>
<dbReference type="OrthoDB" id="9764644at2"/>
<dbReference type="InterPro" id="IPR006083">
    <property type="entry name" value="PRK/URK"/>
</dbReference>
<gene>
    <name evidence="2" type="ORF">SAMN02745196_02522</name>
</gene>
<proteinExistence type="predicted"/>
<dbReference type="Gene3D" id="3.30.980.10">
    <property type="entry name" value="Threonyl-trna Synthetase, Chain A, domain 2"/>
    <property type="match status" value="1"/>
</dbReference>
<dbReference type="PRINTS" id="PR00988">
    <property type="entry name" value="URIDINKINASE"/>
</dbReference>
<sequence length="552" mass="63701">MFKIKLKNHNSLEMNVGSILNDILIESKLNDTVELPIILGEINDDILELSEKVECSGEFKPIDISYDIGKRAYIRTLLFVLIKATLDIFPKARITIEHSISKGIFGEIKKDITLSADDLNAIKNRMKTIIEEDIIIEKLEVSTKEAIEIFSQYNMLDKVKLLESLKIDRVKLYRLDGRYDYFYGPMAYSSGVLKSFDLIKYESGFLLRYPTDGKSLNIPKLNHYPKLNRIFKEAEEWGNIMEIPDVGSLNKLVEESKIADMIRVNEGLQEKKIAYIADKICSNKDVQLVFIAGPSSSGKTTFTKRLAIQLMANGKKPVQISMDNYFVDREVTPLDENGQRDFESIYAIDIELFNNQLTQLIKGENIEMPTYDFILGTRVWKGETLQLEKNGIILIEGIHGLNECLSKDISQNQKFKIYISCLTQLNIDDHNRISTTDVRTVRRIVRDSITRGYNAERTLTMWPSVRRGEEKNIFVFQEEADVMFNSNLIYELCVLKKYALKELDIITKESPVYYEAKRLKSFLHFFEDVDEKLVPDDSLLREFIGGSYFYED</sequence>
<name>A0A1M5XYQ8_9CLOT</name>
<dbReference type="InterPro" id="IPR027417">
    <property type="entry name" value="P-loop_NTPase"/>
</dbReference>
<dbReference type="GO" id="GO:0005524">
    <property type="term" value="F:ATP binding"/>
    <property type="evidence" value="ECO:0007669"/>
    <property type="project" value="InterPro"/>
</dbReference>
<dbReference type="EMBL" id="FQXP01000010">
    <property type="protein sequence ID" value="SHI04688.1"/>
    <property type="molecule type" value="Genomic_DNA"/>
</dbReference>
<protein>
    <submittedName>
        <fullName evidence="2">Uridine kinase</fullName>
    </submittedName>
</protein>
<reference evidence="2 3" key="1">
    <citation type="submission" date="2016-11" db="EMBL/GenBank/DDBJ databases">
        <authorList>
            <person name="Jaros S."/>
            <person name="Januszkiewicz K."/>
            <person name="Wedrychowicz H."/>
        </authorList>
    </citation>
    <scope>NUCLEOTIDE SEQUENCE [LARGE SCALE GENOMIC DNA]</scope>
    <source>
        <strain evidence="2 3">DSM 3089</strain>
    </source>
</reference>
<dbReference type="Gene3D" id="3.40.50.300">
    <property type="entry name" value="P-loop containing nucleotide triphosphate hydrolases"/>
    <property type="match status" value="1"/>
</dbReference>
<dbReference type="CDD" id="cd02028">
    <property type="entry name" value="UMPK_like"/>
    <property type="match status" value="1"/>
</dbReference>
<evidence type="ECO:0000313" key="2">
    <source>
        <dbReference type="EMBL" id="SHI04688.1"/>
    </source>
</evidence>
<keyword evidence="2" id="KW-0418">Kinase</keyword>
<dbReference type="PANTHER" id="PTHR10285">
    <property type="entry name" value="URIDINE KINASE"/>
    <property type="match status" value="1"/>
</dbReference>
<organism evidence="2 3">
    <name type="scientific">Clostridium collagenovorans DSM 3089</name>
    <dbReference type="NCBI Taxonomy" id="1121306"/>
    <lineage>
        <taxon>Bacteria</taxon>
        <taxon>Bacillati</taxon>
        <taxon>Bacillota</taxon>
        <taxon>Clostridia</taxon>
        <taxon>Eubacteriales</taxon>
        <taxon>Clostridiaceae</taxon>
        <taxon>Clostridium</taxon>
    </lineage>
</organism>
<keyword evidence="3" id="KW-1185">Reference proteome</keyword>
<keyword evidence="2" id="KW-0808">Transferase</keyword>
<dbReference type="AlphaFoldDB" id="A0A1M5XYQ8"/>
<dbReference type="Pfam" id="PF00485">
    <property type="entry name" value="PRK"/>
    <property type="match status" value="1"/>
</dbReference>
<evidence type="ECO:0000313" key="3">
    <source>
        <dbReference type="Proteomes" id="UP000184526"/>
    </source>
</evidence>
<dbReference type="GO" id="GO:0016301">
    <property type="term" value="F:kinase activity"/>
    <property type="evidence" value="ECO:0007669"/>
    <property type="project" value="UniProtKB-KW"/>
</dbReference>
<evidence type="ECO:0000259" key="1">
    <source>
        <dbReference type="Pfam" id="PF00485"/>
    </source>
</evidence>
<dbReference type="STRING" id="1121306.SAMN02745196_02522"/>
<dbReference type="SUPFAM" id="SSF52540">
    <property type="entry name" value="P-loop containing nucleoside triphosphate hydrolases"/>
    <property type="match status" value="1"/>
</dbReference>
<accession>A0A1M5XYQ8</accession>
<feature type="domain" description="Phosphoribulokinase/uridine kinase" evidence="1">
    <location>
        <begin position="291"/>
        <end position="485"/>
    </location>
</feature>